<keyword evidence="2" id="KW-1185">Reference proteome</keyword>
<dbReference type="AlphaFoldDB" id="T1H1F2"/>
<evidence type="ECO:0000313" key="1">
    <source>
        <dbReference type="EnsemblMetazoa" id="MESCA010011-PA"/>
    </source>
</evidence>
<reference evidence="2" key="1">
    <citation type="submission" date="2013-02" db="EMBL/GenBank/DDBJ databases">
        <authorList>
            <person name="Hughes D."/>
        </authorList>
    </citation>
    <scope>NUCLEOTIDE SEQUENCE</scope>
    <source>
        <strain>Durham</strain>
        <strain evidence="2">NC isolate 2 -- Noor lab</strain>
    </source>
</reference>
<accession>T1H1F2</accession>
<name>T1H1F2_MEGSC</name>
<protein>
    <submittedName>
        <fullName evidence="1">Uncharacterized protein</fullName>
    </submittedName>
</protein>
<proteinExistence type="predicted"/>
<organism evidence="1 2">
    <name type="scientific">Megaselia scalaris</name>
    <name type="common">Humpbacked fly</name>
    <name type="synonym">Phora scalaris</name>
    <dbReference type="NCBI Taxonomy" id="36166"/>
    <lineage>
        <taxon>Eukaryota</taxon>
        <taxon>Metazoa</taxon>
        <taxon>Ecdysozoa</taxon>
        <taxon>Arthropoda</taxon>
        <taxon>Hexapoda</taxon>
        <taxon>Insecta</taxon>
        <taxon>Pterygota</taxon>
        <taxon>Neoptera</taxon>
        <taxon>Endopterygota</taxon>
        <taxon>Diptera</taxon>
        <taxon>Brachycera</taxon>
        <taxon>Muscomorpha</taxon>
        <taxon>Platypezoidea</taxon>
        <taxon>Phoridae</taxon>
        <taxon>Megaseliini</taxon>
        <taxon>Megaselia</taxon>
    </lineage>
</organism>
<dbReference type="EMBL" id="CAQQ02003645">
    <property type="status" value="NOT_ANNOTATED_CDS"/>
    <property type="molecule type" value="Genomic_DNA"/>
</dbReference>
<evidence type="ECO:0000313" key="2">
    <source>
        <dbReference type="Proteomes" id="UP000015102"/>
    </source>
</evidence>
<dbReference type="Proteomes" id="UP000015102">
    <property type="component" value="Unassembled WGS sequence"/>
</dbReference>
<dbReference type="HOGENOM" id="CLU_2378729_0_0_1"/>
<dbReference type="EMBL" id="CAQQ02003644">
    <property type="status" value="NOT_ANNOTATED_CDS"/>
    <property type="molecule type" value="Genomic_DNA"/>
</dbReference>
<reference evidence="1" key="2">
    <citation type="submission" date="2015-06" db="UniProtKB">
        <authorList>
            <consortium name="EnsemblMetazoa"/>
        </authorList>
    </citation>
    <scope>IDENTIFICATION</scope>
</reference>
<dbReference type="EnsemblMetazoa" id="MESCA010011-RA">
    <property type="protein sequence ID" value="MESCA010011-PA"/>
    <property type="gene ID" value="MESCA010011"/>
</dbReference>
<sequence length="95" mass="10219">MGRANLNFGTKTSGAMSCLEVVNHPRTGLNRRNSRSEQQITGNGDILEIAEGTIAGAEDVIVTNVTIHVVGPNDEKGILMKGTNSNPIEFRIKEN</sequence>